<gene>
    <name evidence="1" type="ORF">BTMF_LOCUS5954</name>
</gene>
<evidence type="ECO:0000313" key="2">
    <source>
        <dbReference type="Proteomes" id="UP000280834"/>
    </source>
</evidence>
<dbReference type="AlphaFoldDB" id="A0A3P7U8I9"/>
<dbReference type="Proteomes" id="UP000280834">
    <property type="component" value="Unassembled WGS sequence"/>
</dbReference>
<sequence>MFAFILYRHIPSLQISHLIDCLTDITFQNISNIPEVFEILIP</sequence>
<dbReference type="EMBL" id="UZAG01015458">
    <property type="protein sequence ID" value="VDO20514.1"/>
    <property type="molecule type" value="Genomic_DNA"/>
</dbReference>
<keyword evidence="2" id="KW-1185">Reference proteome</keyword>
<protein>
    <submittedName>
        <fullName evidence="1">Uncharacterized protein</fullName>
    </submittedName>
</protein>
<organism evidence="1 2">
    <name type="scientific">Brugia timori</name>
    <dbReference type="NCBI Taxonomy" id="42155"/>
    <lineage>
        <taxon>Eukaryota</taxon>
        <taxon>Metazoa</taxon>
        <taxon>Ecdysozoa</taxon>
        <taxon>Nematoda</taxon>
        <taxon>Chromadorea</taxon>
        <taxon>Rhabditida</taxon>
        <taxon>Spirurina</taxon>
        <taxon>Spiruromorpha</taxon>
        <taxon>Filarioidea</taxon>
        <taxon>Onchocercidae</taxon>
        <taxon>Brugia</taxon>
    </lineage>
</organism>
<evidence type="ECO:0000313" key="1">
    <source>
        <dbReference type="EMBL" id="VDO20514.1"/>
    </source>
</evidence>
<proteinExistence type="predicted"/>
<reference evidence="1 2" key="1">
    <citation type="submission" date="2018-11" db="EMBL/GenBank/DDBJ databases">
        <authorList>
            <consortium name="Pathogen Informatics"/>
        </authorList>
    </citation>
    <scope>NUCLEOTIDE SEQUENCE [LARGE SCALE GENOMIC DNA]</scope>
</reference>
<name>A0A3P7U8I9_9BILA</name>
<accession>A0A3P7U8I9</accession>